<sequence>MKNYENILENLTKAINKYENMYGYLLDIDTYLLDNKVELLASLAYIEIKIENDVLDLEKEVNRLSKIRFGTREKVRQLDILKNTYKEMLVYKIYILKQYGIDYLKINSGLLHNILTYIYKHKKDEAIYVRRVLSISDDSQKMLKNLLPEDLYNKIIF</sequence>
<reference evidence="1" key="1">
    <citation type="journal article" date="2021" name="Proc. Natl. Acad. Sci. U.S.A.">
        <title>A Catalog of Tens of Thousands of Viruses from Human Metagenomes Reveals Hidden Associations with Chronic Diseases.</title>
        <authorList>
            <person name="Tisza M.J."/>
            <person name="Buck C.B."/>
        </authorList>
    </citation>
    <scope>NUCLEOTIDE SEQUENCE</scope>
    <source>
        <strain evidence="1">CtkfK18</strain>
    </source>
</reference>
<dbReference type="EMBL" id="BK016265">
    <property type="protein sequence ID" value="DAG05894.1"/>
    <property type="molecule type" value="Genomic_DNA"/>
</dbReference>
<name>A0A8S5VGU3_9CAUD</name>
<accession>A0A8S5VGU3</accession>
<organism evidence="1">
    <name type="scientific">Myoviridae sp. ctkfK18</name>
    <dbReference type="NCBI Taxonomy" id="2825165"/>
    <lineage>
        <taxon>Viruses</taxon>
        <taxon>Duplodnaviria</taxon>
        <taxon>Heunggongvirae</taxon>
        <taxon>Uroviricota</taxon>
        <taxon>Caudoviricetes</taxon>
    </lineage>
</organism>
<proteinExistence type="predicted"/>
<evidence type="ECO:0000313" key="1">
    <source>
        <dbReference type="EMBL" id="DAG05894.1"/>
    </source>
</evidence>
<protein>
    <submittedName>
        <fullName evidence="1">Uncharacterized protein</fullName>
    </submittedName>
</protein>